<gene>
    <name evidence="1" type="ORF">MLD38_022187</name>
</gene>
<proteinExistence type="predicted"/>
<reference evidence="2" key="1">
    <citation type="journal article" date="2023" name="Front. Plant Sci.">
        <title>Chromosomal-level genome assembly of Melastoma candidum provides insights into trichome evolution.</title>
        <authorList>
            <person name="Zhong Y."/>
            <person name="Wu W."/>
            <person name="Sun C."/>
            <person name="Zou P."/>
            <person name="Liu Y."/>
            <person name="Dai S."/>
            <person name="Zhou R."/>
        </authorList>
    </citation>
    <scope>NUCLEOTIDE SEQUENCE [LARGE SCALE GENOMIC DNA]</scope>
</reference>
<organism evidence="1 2">
    <name type="scientific">Melastoma candidum</name>
    <dbReference type="NCBI Taxonomy" id="119954"/>
    <lineage>
        <taxon>Eukaryota</taxon>
        <taxon>Viridiplantae</taxon>
        <taxon>Streptophyta</taxon>
        <taxon>Embryophyta</taxon>
        <taxon>Tracheophyta</taxon>
        <taxon>Spermatophyta</taxon>
        <taxon>Magnoliopsida</taxon>
        <taxon>eudicotyledons</taxon>
        <taxon>Gunneridae</taxon>
        <taxon>Pentapetalae</taxon>
        <taxon>rosids</taxon>
        <taxon>malvids</taxon>
        <taxon>Myrtales</taxon>
        <taxon>Melastomataceae</taxon>
        <taxon>Melastomatoideae</taxon>
        <taxon>Melastomateae</taxon>
        <taxon>Melastoma</taxon>
    </lineage>
</organism>
<evidence type="ECO:0000313" key="1">
    <source>
        <dbReference type="EMBL" id="KAI4366295.1"/>
    </source>
</evidence>
<protein>
    <submittedName>
        <fullName evidence="1">Uncharacterized protein</fullName>
    </submittedName>
</protein>
<keyword evidence="2" id="KW-1185">Reference proteome</keyword>
<dbReference type="EMBL" id="CM042885">
    <property type="protein sequence ID" value="KAI4366295.1"/>
    <property type="molecule type" value="Genomic_DNA"/>
</dbReference>
<name>A0ACB9QIG6_9MYRT</name>
<dbReference type="Proteomes" id="UP001057402">
    <property type="component" value="Chromosome 6"/>
</dbReference>
<comment type="caution">
    <text evidence="1">The sequence shown here is derived from an EMBL/GenBank/DDBJ whole genome shotgun (WGS) entry which is preliminary data.</text>
</comment>
<accession>A0ACB9QIG6</accession>
<evidence type="ECO:0000313" key="2">
    <source>
        <dbReference type="Proteomes" id="UP001057402"/>
    </source>
</evidence>
<sequence>MEPLTSAIESTKGFANSAQEFVDRLNASSRHRPALFDQFNRSPIEILKRLQREAFSDIMKLRDRQDKVEKILSFYHKPSKESPFHEAATHLRGRINVSAGALWVNHADNSDYHAPLRSGIRTGIDTQFSFESAIREKDMLVAELSATGRGEGDESGVMGAPVLSLTIVMYTANVSDWFSLVAMPVGARCRDIGSPSNIFYQGNGLTDNSCSGPPLLNEHKCSGIGLTVRKSNVVASLGQFVSDIRRNLTSNGLNKTFSTFGEIVCHLPRETRFSVMGLHRVHKPATISLSPGPLSFSLNHLNRSQNRSSFEEYPDPSTESYRKSTVSEGSIVLMLESLLDENTRFGGWMEINNMDPGRIQWSVKLSDGSKDVLGWGLSLGGTNGSPRSENRFQAESHMKINLGNRFELRPGVVHVMDGNARVTAFMLGLHWSF</sequence>